<keyword evidence="1" id="KW-0472">Membrane</keyword>
<evidence type="ECO:0000313" key="3">
    <source>
        <dbReference type="Proteomes" id="UP000182584"/>
    </source>
</evidence>
<gene>
    <name evidence="2" type="ORF">SAMN04487884_10933</name>
</gene>
<evidence type="ECO:0000313" key="2">
    <source>
        <dbReference type="EMBL" id="SER67369.1"/>
    </source>
</evidence>
<accession>A0A1H9R5N9</accession>
<feature type="transmembrane region" description="Helical" evidence="1">
    <location>
        <begin position="12"/>
        <end position="31"/>
    </location>
</feature>
<name>A0A1H9R5N9_BUTFI</name>
<protein>
    <submittedName>
        <fullName evidence="2">Uncharacterized protein</fullName>
    </submittedName>
</protein>
<proteinExistence type="predicted"/>
<dbReference type="AlphaFoldDB" id="A0A1H9R5N9"/>
<reference evidence="2 3" key="1">
    <citation type="submission" date="2016-10" db="EMBL/GenBank/DDBJ databases">
        <authorList>
            <person name="de Groot N.N."/>
        </authorList>
    </citation>
    <scope>NUCLEOTIDE SEQUENCE [LARGE SCALE GENOMIC DNA]</scope>
    <source>
        <strain evidence="2 3">AR40</strain>
    </source>
</reference>
<organism evidence="2 3">
    <name type="scientific">Butyrivibrio fibrisolvens</name>
    <dbReference type="NCBI Taxonomy" id="831"/>
    <lineage>
        <taxon>Bacteria</taxon>
        <taxon>Bacillati</taxon>
        <taxon>Bacillota</taxon>
        <taxon>Clostridia</taxon>
        <taxon>Lachnospirales</taxon>
        <taxon>Lachnospiraceae</taxon>
        <taxon>Butyrivibrio</taxon>
    </lineage>
</organism>
<keyword evidence="1" id="KW-1133">Transmembrane helix</keyword>
<sequence>MIRITETIKKSIVILVSSAIILLALWSGSYITSYAKGTAENVLGSLTTYAANKDYGKAAEYLHDIYKDKSIYSLGVSSGLPVIKDNGDGTGCGLYQGVDSFPDGNPSIYFYYGGMAGGLRTGEGVILCWSWNDEGEATGYYIFEGTFADDLPNGSGTATEVVYGLYTNITTGTYSNGLENGIMVESQIKEILEEFEYRDLTYTSIEGVRQDNTAYVAAHIYEQITAYGLQDYITVEEIETAIRNWAYLQGGYVYMYDPNYTNVCNHGFGFDEDDGPFCNYEWCVWTTDGSLNGVRHLAS</sequence>
<dbReference type="Proteomes" id="UP000182584">
    <property type="component" value="Unassembled WGS sequence"/>
</dbReference>
<dbReference type="EMBL" id="FOGJ01000009">
    <property type="protein sequence ID" value="SER67369.1"/>
    <property type="molecule type" value="Genomic_DNA"/>
</dbReference>
<evidence type="ECO:0000256" key="1">
    <source>
        <dbReference type="SAM" id="Phobius"/>
    </source>
</evidence>
<keyword evidence="1" id="KW-0812">Transmembrane</keyword>